<feature type="compositionally biased region" description="Pro residues" evidence="1">
    <location>
        <begin position="49"/>
        <end position="71"/>
    </location>
</feature>
<evidence type="ECO:0000256" key="1">
    <source>
        <dbReference type="SAM" id="MobiDB-lite"/>
    </source>
</evidence>
<keyword evidence="2" id="KW-0472">Membrane</keyword>
<feature type="region of interest" description="Disordered" evidence="1">
    <location>
        <begin position="1"/>
        <end position="111"/>
    </location>
</feature>
<evidence type="ECO:0008006" key="5">
    <source>
        <dbReference type="Google" id="ProtNLM"/>
    </source>
</evidence>
<feature type="compositionally biased region" description="Low complexity" evidence="1">
    <location>
        <begin position="1"/>
        <end position="30"/>
    </location>
</feature>
<accession>A0ABP7SUC1</accession>
<dbReference type="RefSeq" id="WP_329340619.1">
    <property type="nucleotide sequence ID" value="NZ_BAAAZX010000024.1"/>
</dbReference>
<name>A0ABP7SUC1_9ACTN</name>
<gene>
    <name evidence="3" type="ORF">GCM10022232_69740</name>
</gene>
<evidence type="ECO:0000256" key="2">
    <source>
        <dbReference type="SAM" id="Phobius"/>
    </source>
</evidence>
<dbReference type="EMBL" id="BAAAZX010000024">
    <property type="protein sequence ID" value="GAA4016478.1"/>
    <property type="molecule type" value="Genomic_DNA"/>
</dbReference>
<keyword evidence="2" id="KW-1133">Transmembrane helix</keyword>
<feature type="compositionally biased region" description="Pro residues" evidence="1">
    <location>
        <begin position="31"/>
        <end position="41"/>
    </location>
</feature>
<keyword evidence="2" id="KW-0812">Transmembrane</keyword>
<comment type="caution">
    <text evidence="3">The sequence shown here is derived from an EMBL/GenBank/DDBJ whole genome shotgun (WGS) entry which is preliminary data.</text>
</comment>
<evidence type="ECO:0000313" key="4">
    <source>
        <dbReference type="Proteomes" id="UP001500456"/>
    </source>
</evidence>
<feature type="transmembrane region" description="Helical" evidence="2">
    <location>
        <begin position="115"/>
        <end position="134"/>
    </location>
</feature>
<protein>
    <recommendedName>
        <fullName evidence="5">Flagellar basal body-associated protein FliL</fullName>
    </recommendedName>
</protein>
<evidence type="ECO:0000313" key="3">
    <source>
        <dbReference type="EMBL" id="GAA4016478.1"/>
    </source>
</evidence>
<sequence>MSHNQPGPYGGQPQQPGPYGQQGAYGQPGPYGQPPQAPPAQPGYGYPQQTPPAQPGYGQPPQPPQGVPPQQQPYGQQAPYGQQQAPYGQQPPYGQAPYGVPQPPAAGGGKKKTGIIIGAVAVVAAIGVGAYFVIGGGGGGLEDDGAHKLDTPATVASEYKRVGDGGESSDSKTTQYLESSGMKDGKAVVVQYSTADFSGYDPNDPSTLPPQSELLVAKGVTVVGGYGKIADPEKALDTYFAAITKQIVDSSASSSGSGAELIGQPEEADLDGALMKCQSAKSTNSLTKKESTDWFCVWSDYSTIAMVSPGDNTKSTTKDVAIDLTEKIRGEIRVKA</sequence>
<proteinExistence type="predicted"/>
<dbReference type="Proteomes" id="UP001500456">
    <property type="component" value="Unassembled WGS sequence"/>
</dbReference>
<keyword evidence="4" id="KW-1185">Reference proteome</keyword>
<feature type="compositionally biased region" description="Low complexity" evidence="1">
    <location>
        <begin position="72"/>
        <end position="99"/>
    </location>
</feature>
<organism evidence="3 4">
    <name type="scientific">Streptomyces plumbiresistens</name>
    <dbReference type="NCBI Taxonomy" id="511811"/>
    <lineage>
        <taxon>Bacteria</taxon>
        <taxon>Bacillati</taxon>
        <taxon>Actinomycetota</taxon>
        <taxon>Actinomycetes</taxon>
        <taxon>Kitasatosporales</taxon>
        <taxon>Streptomycetaceae</taxon>
        <taxon>Streptomyces</taxon>
    </lineage>
</organism>
<reference evidence="4" key="1">
    <citation type="journal article" date="2019" name="Int. J. Syst. Evol. Microbiol.">
        <title>The Global Catalogue of Microorganisms (GCM) 10K type strain sequencing project: providing services to taxonomists for standard genome sequencing and annotation.</title>
        <authorList>
            <consortium name="The Broad Institute Genomics Platform"/>
            <consortium name="The Broad Institute Genome Sequencing Center for Infectious Disease"/>
            <person name="Wu L."/>
            <person name="Ma J."/>
        </authorList>
    </citation>
    <scope>NUCLEOTIDE SEQUENCE [LARGE SCALE GENOMIC DNA]</scope>
    <source>
        <strain evidence="4">JCM 16924</strain>
    </source>
</reference>